<comment type="caution">
    <text evidence="2">The sequence shown here is derived from an EMBL/GenBank/DDBJ whole genome shotgun (WGS) entry which is preliminary data.</text>
</comment>
<evidence type="ECO:0000313" key="2">
    <source>
        <dbReference type="EMBL" id="GAA2319739.1"/>
    </source>
</evidence>
<dbReference type="InterPro" id="IPR005149">
    <property type="entry name" value="Tscrpt_reg_PadR_N"/>
</dbReference>
<dbReference type="Gene3D" id="1.10.10.10">
    <property type="entry name" value="Winged helix-like DNA-binding domain superfamily/Winged helix DNA-binding domain"/>
    <property type="match status" value="1"/>
</dbReference>
<dbReference type="PANTHER" id="PTHR33169">
    <property type="entry name" value="PADR-FAMILY TRANSCRIPTIONAL REGULATOR"/>
    <property type="match status" value="1"/>
</dbReference>
<keyword evidence="3" id="KW-1185">Reference proteome</keyword>
<evidence type="ECO:0000259" key="1">
    <source>
        <dbReference type="Pfam" id="PF03551"/>
    </source>
</evidence>
<feature type="domain" description="Transcription regulator PadR N-terminal" evidence="1">
    <location>
        <begin position="30"/>
        <end position="101"/>
    </location>
</feature>
<evidence type="ECO:0000313" key="3">
    <source>
        <dbReference type="Proteomes" id="UP001501584"/>
    </source>
</evidence>
<dbReference type="Proteomes" id="UP001501584">
    <property type="component" value="Unassembled WGS sequence"/>
</dbReference>
<organism evidence="2 3">
    <name type="scientific">Glycomyces rutgersensis</name>
    <dbReference type="NCBI Taxonomy" id="58115"/>
    <lineage>
        <taxon>Bacteria</taxon>
        <taxon>Bacillati</taxon>
        <taxon>Actinomycetota</taxon>
        <taxon>Actinomycetes</taxon>
        <taxon>Glycomycetales</taxon>
        <taxon>Glycomycetaceae</taxon>
        <taxon>Glycomyces</taxon>
    </lineage>
</organism>
<name>A0ABN3F727_9ACTN</name>
<dbReference type="InterPro" id="IPR036388">
    <property type="entry name" value="WH-like_DNA-bd_sf"/>
</dbReference>
<accession>A0ABN3F727</accession>
<proteinExistence type="predicted"/>
<dbReference type="SUPFAM" id="SSF46785">
    <property type="entry name" value="Winged helix' DNA-binding domain"/>
    <property type="match status" value="1"/>
</dbReference>
<dbReference type="InterPro" id="IPR036390">
    <property type="entry name" value="WH_DNA-bd_sf"/>
</dbReference>
<dbReference type="InterPro" id="IPR052509">
    <property type="entry name" value="Metal_resp_DNA-bind_regulator"/>
</dbReference>
<dbReference type="PANTHER" id="PTHR33169:SF14">
    <property type="entry name" value="TRANSCRIPTIONAL REGULATOR RV3488"/>
    <property type="match status" value="1"/>
</dbReference>
<protein>
    <submittedName>
        <fullName evidence="2">PadR family transcriptional regulator</fullName>
    </submittedName>
</protein>
<reference evidence="2 3" key="1">
    <citation type="journal article" date="2019" name="Int. J. Syst. Evol. Microbiol.">
        <title>The Global Catalogue of Microorganisms (GCM) 10K type strain sequencing project: providing services to taxonomists for standard genome sequencing and annotation.</title>
        <authorList>
            <consortium name="The Broad Institute Genomics Platform"/>
            <consortium name="The Broad Institute Genome Sequencing Center for Infectious Disease"/>
            <person name="Wu L."/>
            <person name="Ma J."/>
        </authorList>
    </citation>
    <scope>NUCLEOTIDE SEQUENCE [LARGE SCALE GENOMIC DNA]</scope>
    <source>
        <strain evidence="2 3">JCM 6238</strain>
    </source>
</reference>
<dbReference type="Pfam" id="PF03551">
    <property type="entry name" value="PadR"/>
    <property type="match status" value="1"/>
</dbReference>
<gene>
    <name evidence="2" type="ORF">GCM10010403_06330</name>
</gene>
<sequence>MTIYRYSVSLSTVFDSMRKQWLHGFLDLSLLCLLAERRDYGLGLGQRLAEAGFGDIPGGTLYPSLLRLEKQGLVQTDWETSTVGPRRKYFDLTPDGRAAAAARAAEWREFRAAVDRVAALAEETA</sequence>
<dbReference type="EMBL" id="BAAASX010000001">
    <property type="protein sequence ID" value="GAA2319739.1"/>
    <property type="molecule type" value="Genomic_DNA"/>
</dbReference>